<dbReference type="Proteomes" id="UP000017559">
    <property type="component" value="Unassembled WGS sequence"/>
</dbReference>
<comment type="caution">
    <text evidence="1">The sequence shown here is derived from an EMBL/GenBank/DDBJ whole genome shotgun (WGS) entry which is preliminary data.</text>
</comment>
<evidence type="ECO:0000313" key="1">
    <source>
        <dbReference type="EMBL" id="ESK87913.1"/>
    </source>
</evidence>
<dbReference type="HOGENOM" id="CLU_2413778_0_0_1"/>
<reference evidence="1 2" key="1">
    <citation type="journal article" date="2014" name="BMC Genomics">
        <title>Genome and secretome analysis of the hemibiotrophic fungal pathogen, Moniliophthora roreri, which causes frosty pod rot disease of cacao: mechanisms of the biotrophic and necrotrophic phases.</title>
        <authorList>
            <person name="Meinhardt L.W."/>
            <person name="Costa G.G.L."/>
            <person name="Thomazella D.P.T."/>
            <person name="Teixeira P.J.P.L."/>
            <person name="Carazzolle M.F."/>
            <person name="Schuster S.C."/>
            <person name="Carlson J.E."/>
            <person name="Guiltinan M.J."/>
            <person name="Mieczkowski P."/>
            <person name="Farmer A."/>
            <person name="Ramaraj T."/>
            <person name="Crozier J."/>
            <person name="Davis R.E."/>
            <person name="Shao J."/>
            <person name="Melnick R.L."/>
            <person name="Pereira G.A.G."/>
            <person name="Bailey B.A."/>
        </authorList>
    </citation>
    <scope>NUCLEOTIDE SEQUENCE [LARGE SCALE GENOMIC DNA]</scope>
    <source>
        <strain evidence="1 2">MCA 2997</strain>
    </source>
</reference>
<dbReference type="EMBL" id="AWSO01000726">
    <property type="protein sequence ID" value="ESK87913.1"/>
    <property type="molecule type" value="Genomic_DNA"/>
</dbReference>
<evidence type="ECO:0000313" key="2">
    <source>
        <dbReference type="Proteomes" id="UP000017559"/>
    </source>
</evidence>
<sequence>MTTTEIRNPPIKIAAISSLEPVKSGISNPVTEACSSRWHRASATGMNLNEMMGHADLLCHVEFRGLEFHKASLTTRFSSLSTPELLAPDGTE</sequence>
<accession>V2WM29</accession>
<gene>
    <name evidence="1" type="ORF">Moror_15228</name>
</gene>
<keyword evidence="2" id="KW-1185">Reference proteome</keyword>
<proteinExistence type="predicted"/>
<name>V2WM29_MONRO</name>
<protein>
    <submittedName>
        <fullName evidence="1">Uncharacterized protein</fullName>
    </submittedName>
</protein>
<dbReference type="KEGG" id="mrr:Moror_15228"/>
<organism evidence="1 2">
    <name type="scientific">Moniliophthora roreri (strain MCA 2997)</name>
    <name type="common">Cocoa frosty pod rot fungus</name>
    <name type="synonym">Crinipellis roreri</name>
    <dbReference type="NCBI Taxonomy" id="1381753"/>
    <lineage>
        <taxon>Eukaryota</taxon>
        <taxon>Fungi</taxon>
        <taxon>Dikarya</taxon>
        <taxon>Basidiomycota</taxon>
        <taxon>Agaricomycotina</taxon>
        <taxon>Agaricomycetes</taxon>
        <taxon>Agaricomycetidae</taxon>
        <taxon>Agaricales</taxon>
        <taxon>Marasmiineae</taxon>
        <taxon>Marasmiaceae</taxon>
        <taxon>Moniliophthora</taxon>
    </lineage>
</organism>
<dbReference type="AlphaFoldDB" id="V2WM29"/>